<protein>
    <recommendedName>
        <fullName evidence="3">Protein-serine/threonine phosphatase</fullName>
    </recommendedName>
</protein>
<evidence type="ECO:0000313" key="2">
    <source>
        <dbReference type="Proteomes" id="UP001189429"/>
    </source>
</evidence>
<evidence type="ECO:0000313" key="1">
    <source>
        <dbReference type="EMBL" id="CAK0830492.1"/>
    </source>
</evidence>
<dbReference type="EMBL" id="CAUYUJ010010902">
    <property type="protein sequence ID" value="CAK0830492.1"/>
    <property type="molecule type" value="Genomic_DNA"/>
</dbReference>
<reference evidence="1" key="1">
    <citation type="submission" date="2023-10" db="EMBL/GenBank/DDBJ databases">
        <authorList>
            <person name="Chen Y."/>
            <person name="Shah S."/>
            <person name="Dougan E. K."/>
            <person name="Thang M."/>
            <person name="Chan C."/>
        </authorList>
    </citation>
    <scope>NUCLEOTIDE SEQUENCE [LARGE SCALE GENOMIC DNA]</scope>
</reference>
<comment type="caution">
    <text evidence="1">The sequence shown here is derived from an EMBL/GenBank/DDBJ whole genome shotgun (WGS) entry which is preliminary data.</text>
</comment>
<accession>A0ABN9SEL6</accession>
<name>A0ABN9SEL6_9DINO</name>
<proteinExistence type="predicted"/>
<gene>
    <name evidence="1" type="ORF">PCOR1329_LOCUS29126</name>
</gene>
<dbReference type="Proteomes" id="UP001189429">
    <property type="component" value="Unassembled WGS sequence"/>
</dbReference>
<evidence type="ECO:0008006" key="3">
    <source>
        <dbReference type="Google" id="ProtNLM"/>
    </source>
</evidence>
<organism evidence="1 2">
    <name type="scientific">Prorocentrum cordatum</name>
    <dbReference type="NCBI Taxonomy" id="2364126"/>
    <lineage>
        <taxon>Eukaryota</taxon>
        <taxon>Sar</taxon>
        <taxon>Alveolata</taxon>
        <taxon>Dinophyceae</taxon>
        <taxon>Prorocentrales</taxon>
        <taxon>Prorocentraceae</taxon>
        <taxon>Prorocentrum</taxon>
    </lineage>
</organism>
<sequence>MSRKSQSAVVLAPALWPAGDILGHIALGSQVGFVIHWVVFVHSPSGGLSETAMDELRRLFPYLASGSSEPQQRLGLGRLLAESAQSAAAGGSERLAQEGCHTASPGEKCYDAVLRAMTVGIAKNSSDYPGLTPRSSFAEFQVLLHSTKDADCPLPCEAQGPPMANCLCLFDVDRTLTAKQNSEHCHRNGTYLVPGVADTAYHGGGLVLSELAQNVRRSFCGSCLRGVLSNGDVGGPHSAMRHVVSAVLGGPEWTLTNKWEHYVDGRRSTLMVGIPNAEKARVAADVVSWSEVEIEKTRVYFFDDSAENVRQFKGTGMNAQQISCTSRDKGAHLGVCGGRTDELSEDGGVLTCEDKGSPVDVVDEEDEAGDDYFLAT</sequence>
<keyword evidence="2" id="KW-1185">Reference proteome</keyword>